<name>A0A7C2NTC0_9PLAN</name>
<proteinExistence type="predicted"/>
<gene>
    <name evidence="1" type="ORF">ENQ76_02825</name>
</gene>
<evidence type="ECO:0000313" key="1">
    <source>
        <dbReference type="EMBL" id="HEN14388.1"/>
    </source>
</evidence>
<sequence length="75" mass="8490">MIDPTRQQLIEKLLELSELAPDYRFGQMICNLAHVGRGPEASAVWDIEDAELLDAAKEHLANWKQIHEAELAKAH</sequence>
<reference evidence="1" key="1">
    <citation type="journal article" date="2020" name="mSystems">
        <title>Genome- and Community-Level Interaction Insights into Carbon Utilization and Element Cycling Functions of Hydrothermarchaeota in Hydrothermal Sediment.</title>
        <authorList>
            <person name="Zhou Z."/>
            <person name="Liu Y."/>
            <person name="Xu W."/>
            <person name="Pan J."/>
            <person name="Luo Z.H."/>
            <person name="Li M."/>
        </authorList>
    </citation>
    <scope>NUCLEOTIDE SEQUENCE [LARGE SCALE GENOMIC DNA]</scope>
    <source>
        <strain evidence="1">SpSt-339</strain>
    </source>
</reference>
<comment type="caution">
    <text evidence="1">The sequence shown here is derived from an EMBL/GenBank/DDBJ whole genome shotgun (WGS) entry which is preliminary data.</text>
</comment>
<accession>A0A7C2NTC0</accession>
<dbReference type="EMBL" id="DSOK01000090">
    <property type="protein sequence ID" value="HEN14388.1"/>
    <property type="molecule type" value="Genomic_DNA"/>
</dbReference>
<protein>
    <submittedName>
        <fullName evidence="1">Uncharacterized protein</fullName>
    </submittedName>
</protein>
<organism evidence="1">
    <name type="scientific">Schlesneria paludicola</name>
    <dbReference type="NCBI Taxonomy" id="360056"/>
    <lineage>
        <taxon>Bacteria</taxon>
        <taxon>Pseudomonadati</taxon>
        <taxon>Planctomycetota</taxon>
        <taxon>Planctomycetia</taxon>
        <taxon>Planctomycetales</taxon>
        <taxon>Planctomycetaceae</taxon>
        <taxon>Schlesneria</taxon>
    </lineage>
</organism>
<dbReference type="AlphaFoldDB" id="A0A7C2NTC0"/>